<comment type="similarity">
    <text evidence="1">Belongs to the glycosyl hydrolase 3 family.</text>
</comment>
<dbReference type="InterPro" id="IPR017853">
    <property type="entry name" value="GH"/>
</dbReference>
<keyword evidence="2 6" id="KW-0378">Hydrolase</keyword>
<dbReference type="InterPro" id="IPR050226">
    <property type="entry name" value="NagZ_Beta-hexosaminidase"/>
</dbReference>
<dbReference type="Gene3D" id="3.20.20.300">
    <property type="entry name" value="Glycoside hydrolase, family 3, N-terminal domain"/>
    <property type="match status" value="1"/>
</dbReference>
<dbReference type="EMBL" id="JABAHY010000005">
    <property type="protein sequence ID" value="NLS09752.1"/>
    <property type="molecule type" value="Genomic_DNA"/>
</dbReference>
<evidence type="ECO:0000259" key="5">
    <source>
        <dbReference type="Pfam" id="PF00933"/>
    </source>
</evidence>
<dbReference type="Proteomes" id="UP000523139">
    <property type="component" value="Unassembled WGS sequence"/>
</dbReference>
<dbReference type="GO" id="GO:0009254">
    <property type="term" value="P:peptidoglycan turnover"/>
    <property type="evidence" value="ECO:0007669"/>
    <property type="project" value="TreeGrafter"/>
</dbReference>
<sequence length="498" mass="51361">MDHHRLILGVLLPGFTGTTAPAWLLQAAEEGLGGVVLFAHNTPDIATTRSLTDSLHEAYPGLLVTIDEEGGDVSRLQAATGSDLPGAAAFGAAGDPELTERGGAALGALLRSAGVDVDLAPVLDVASEPRNPVIGVRAFHTDTEQTAAHGAAFTRGLQAGGVAACGKHFPGHGATTVDSHLTLPVLDADREVFMTRDLPPFTAAAEAGLDSVMTGHLHIPALGPAPASLEPAVTELVRALPGGQEIAIITDALDMGAVAGADQETFGEACVRALEAGADLLCLGSTAGRDDQEMFQLAYDAIAEAVQAGRLSSELLSQAVNRAETLRRRVRSYRADAQELGAEEALNAVAAAGAEAARKAVRVVQGDPVRSGDPVLVDLRQKINQAAGRVTPGFWRALQQRHPQAQVLAPEDPQELAGITPGSAVIALTREPLADPEEQRLLDELLRAQPEAVVVHGGTAASAPEVGSAALVLAHGVGRANAQAVLDLIFGDTDSRES</sequence>
<evidence type="ECO:0000256" key="2">
    <source>
        <dbReference type="ARBA" id="ARBA00022801"/>
    </source>
</evidence>
<comment type="caution">
    <text evidence="6">The sequence shown here is derived from an EMBL/GenBank/DDBJ whole genome shotgun (WGS) entry which is preliminary data.</text>
</comment>
<dbReference type="InterPro" id="IPR001764">
    <property type="entry name" value="Glyco_hydro_3_N"/>
</dbReference>
<proteinExistence type="inferred from homology"/>
<dbReference type="RefSeq" id="WP_168887246.1">
    <property type="nucleotide sequence ID" value="NZ_JABAHY010000005.1"/>
</dbReference>
<keyword evidence="3" id="KW-0326">Glycosidase</keyword>
<feature type="domain" description="Glycoside hydrolase family 3 N-terminal" evidence="5">
    <location>
        <begin position="29"/>
        <end position="324"/>
    </location>
</feature>
<gene>
    <name evidence="6" type="ORF">HGQ17_06980</name>
</gene>
<keyword evidence="7" id="KW-1185">Reference proteome</keyword>
<evidence type="ECO:0000256" key="1">
    <source>
        <dbReference type="ARBA" id="ARBA00005336"/>
    </source>
</evidence>
<dbReference type="InterPro" id="IPR036962">
    <property type="entry name" value="Glyco_hydro_3_N_sf"/>
</dbReference>
<organism evidence="6 7">
    <name type="scientific">Nesterenkonia sedimenti</name>
    <dbReference type="NCBI Taxonomy" id="1463632"/>
    <lineage>
        <taxon>Bacteria</taxon>
        <taxon>Bacillati</taxon>
        <taxon>Actinomycetota</taxon>
        <taxon>Actinomycetes</taxon>
        <taxon>Micrococcales</taxon>
        <taxon>Micrococcaceae</taxon>
        <taxon>Nesterenkonia</taxon>
    </lineage>
</organism>
<protein>
    <submittedName>
        <fullName evidence="6">Glycoside hydrolase family 3 protein</fullName>
    </submittedName>
</protein>
<evidence type="ECO:0000256" key="3">
    <source>
        <dbReference type="ARBA" id="ARBA00023295"/>
    </source>
</evidence>
<evidence type="ECO:0000313" key="7">
    <source>
        <dbReference type="Proteomes" id="UP000523139"/>
    </source>
</evidence>
<dbReference type="PANTHER" id="PTHR30480:SF16">
    <property type="entry name" value="GLYCOSIDE HYDROLASE FAMILY 3 DOMAIN PROTEIN"/>
    <property type="match status" value="1"/>
</dbReference>
<dbReference type="SUPFAM" id="SSF51445">
    <property type="entry name" value="(Trans)glycosidases"/>
    <property type="match status" value="1"/>
</dbReference>
<dbReference type="PANTHER" id="PTHR30480">
    <property type="entry name" value="BETA-HEXOSAMINIDASE-RELATED"/>
    <property type="match status" value="1"/>
</dbReference>
<reference evidence="6 7" key="1">
    <citation type="submission" date="2020-04" db="EMBL/GenBank/DDBJ databases">
        <title>Nesterenkonia sp. nov., isolated from marine sediment.</title>
        <authorList>
            <person name="Zhang G."/>
        </authorList>
    </citation>
    <scope>NUCLEOTIDE SEQUENCE [LARGE SCALE GENOMIC DNA]</scope>
    <source>
        <strain evidence="6 7">MY13</strain>
    </source>
</reference>
<evidence type="ECO:0000313" key="6">
    <source>
        <dbReference type="EMBL" id="NLS09752.1"/>
    </source>
</evidence>
<dbReference type="Pfam" id="PF00933">
    <property type="entry name" value="Glyco_hydro_3"/>
    <property type="match status" value="1"/>
</dbReference>
<feature type="coiled-coil region" evidence="4">
    <location>
        <begin position="316"/>
        <end position="343"/>
    </location>
</feature>
<dbReference type="GO" id="GO:0004553">
    <property type="term" value="F:hydrolase activity, hydrolyzing O-glycosyl compounds"/>
    <property type="evidence" value="ECO:0007669"/>
    <property type="project" value="InterPro"/>
</dbReference>
<evidence type="ECO:0000256" key="4">
    <source>
        <dbReference type="SAM" id="Coils"/>
    </source>
</evidence>
<accession>A0A7X8TK01</accession>
<keyword evidence="4" id="KW-0175">Coiled coil</keyword>
<dbReference type="AlphaFoldDB" id="A0A7X8TK01"/>
<dbReference type="GO" id="GO:0005975">
    <property type="term" value="P:carbohydrate metabolic process"/>
    <property type="evidence" value="ECO:0007669"/>
    <property type="project" value="InterPro"/>
</dbReference>
<name>A0A7X8TK01_9MICC</name>